<gene>
    <name evidence="1" type="ORF">AKSOIL_0095</name>
</gene>
<dbReference type="Gene3D" id="3.10.100.10">
    <property type="entry name" value="Mannose-Binding Protein A, subunit A"/>
    <property type="match status" value="1"/>
</dbReference>
<dbReference type="InterPro" id="IPR016187">
    <property type="entry name" value="CTDL_fold"/>
</dbReference>
<dbReference type="InterPro" id="IPR016186">
    <property type="entry name" value="C-type_lectin-like/link_sf"/>
</dbReference>
<dbReference type="SUPFAM" id="SSF56436">
    <property type="entry name" value="C-type lectin-like"/>
    <property type="match status" value="1"/>
</dbReference>
<organism evidence="1">
    <name type="scientific">uncultured bacterium BLR7</name>
    <dbReference type="NCBI Taxonomy" id="506523"/>
    <lineage>
        <taxon>Bacteria</taxon>
        <taxon>environmental samples</taxon>
    </lineage>
</organism>
<evidence type="ECO:0000313" key="1">
    <source>
        <dbReference type="EMBL" id="ACN58937.1"/>
    </source>
</evidence>
<name>C0INQ1_9BACT</name>
<proteinExistence type="predicted"/>
<accession>C0INQ1</accession>
<dbReference type="EMBL" id="EU408356">
    <property type="protein sequence ID" value="ACN58937.1"/>
    <property type="molecule type" value="Genomic_DNA"/>
</dbReference>
<evidence type="ECO:0008006" key="2">
    <source>
        <dbReference type="Google" id="ProtNLM"/>
    </source>
</evidence>
<protein>
    <recommendedName>
        <fullName evidence="2">Lectin</fullName>
    </recommendedName>
</protein>
<dbReference type="AlphaFoldDB" id="C0INQ1"/>
<sequence>MLAGSYIASAQTPAPAAPLAARPPMTFFITSAGLPGGANLHGLAGADAHCTDLARNANGERGVRTWRAYLSTQERTNKPAVNARDRIGNGPWHNAAGEMIAKDVDDLHGTPDRLKPQVVLNEFGQQGTGYGAPPDPRDQSWAYMQTHPFSVRHEILTGSQPDGRAFPPDHDHTCDNWTSEEEGNSPLRARTNTGPGAEIGQPEIGSVWNSHGISGGCSHEALARSHSAGLFYCSPLAETDVSSPILRGRCLA</sequence>
<reference evidence="1" key="1">
    <citation type="journal article" date="2009" name="ISME J.">
        <title>Functional metagenomics reveals diverse beta-lactamases in a remote Alaskan soil.</title>
        <authorList>
            <person name="Allen H.K."/>
            <person name="Moe L.A."/>
            <person name="Rodbumrer J."/>
            <person name="Gaarder A."/>
            <person name="Handelsman J."/>
        </authorList>
    </citation>
    <scope>NUCLEOTIDE SEQUENCE</scope>
</reference>